<sequence>MAFYSETEKLLGRLDRERRALDVCRDAATVTAVDLVLHHGQGLGPTARRAGLTPHALRQAVHAHPEVAPILLGIPEGPPSPDR</sequence>
<organism evidence="1 2">
    <name type="scientific">Streptomyces xanthii</name>
    <dbReference type="NCBI Taxonomy" id="2768069"/>
    <lineage>
        <taxon>Bacteria</taxon>
        <taxon>Bacillati</taxon>
        <taxon>Actinomycetota</taxon>
        <taxon>Actinomycetes</taxon>
        <taxon>Kitasatosporales</taxon>
        <taxon>Streptomycetaceae</taxon>
        <taxon>Streptomyces</taxon>
    </lineage>
</organism>
<keyword evidence="2" id="KW-1185">Reference proteome</keyword>
<accession>A0A7H1BL32</accession>
<evidence type="ECO:0000313" key="1">
    <source>
        <dbReference type="EMBL" id="QNS09437.1"/>
    </source>
</evidence>
<reference evidence="1 2" key="1">
    <citation type="submission" date="2020-09" db="EMBL/GenBank/DDBJ databases">
        <title>A novel species.</title>
        <authorList>
            <person name="Gao J."/>
        </authorList>
    </citation>
    <scope>NUCLEOTIDE SEQUENCE [LARGE SCALE GENOMIC DNA]</scope>
    <source>
        <strain evidence="1 2">CRXT-Y-14</strain>
        <plasmid evidence="1 2">unnamed2</plasmid>
    </source>
</reference>
<name>A0A7H1BL32_9ACTN</name>
<dbReference type="KEGG" id="sxn:IAG42_37370"/>
<evidence type="ECO:0000313" key="2">
    <source>
        <dbReference type="Proteomes" id="UP000516428"/>
    </source>
</evidence>
<geneLocation type="plasmid" evidence="1 2">
    <name>unnamed2</name>
</geneLocation>
<proteinExistence type="predicted"/>
<protein>
    <submittedName>
        <fullName evidence="1">Uncharacterized protein</fullName>
    </submittedName>
</protein>
<dbReference type="Proteomes" id="UP000516428">
    <property type="component" value="Plasmid unnamed2"/>
</dbReference>
<dbReference type="RefSeq" id="WP_188342092.1">
    <property type="nucleotide sequence ID" value="NZ_CP061283.1"/>
</dbReference>
<keyword evidence="1" id="KW-0614">Plasmid</keyword>
<gene>
    <name evidence="1" type="ORF">IAG42_37370</name>
</gene>
<dbReference type="EMBL" id="CP061283">
    <property type="protein sequence ID" value="QNS09437.1"/>
    <property type="molecule type" value="Genomic_DNA"/>
</dbReference>
<dbReference type="AlphaFoldDB" id="A0A7H1BL32"/>